<accession>A0A5B6WG43</accession>
<evidence type="ECO:0000313" key="3">
    <source>
        <dbReference type="EMBL" id="KAA3480324.1"/>
    </source>
</evidence>
<keyword evidence="4" id="KW-1185">Reference proteome</keyword>
<evidence type="ECO:0000313" key="4">
    <source>
        <dbReference type="Proteomes" id="UP000325315"/>
    </source>
</evidence>
<dbReference type="Pfam" id="PF03732">
    <property type="entry name" value="Retrotrans_gag"/>
    <property type="match status" value="1"/>
</dbReference>
<dbReference type="PANTHER" id="PTHR34482:SF36">
    <property type="entry name" value="RETROTRANSPOSON GAG DOMAIN-CONTAINING PROTEIN"/>
    <property type="match status" value="1"/>
</dbReference>
<dbReference type="InterPro" id="IPR005162">
    <property type="entry name" value="Retrotrans_gag_dom"/>
</dbReference>
<feature type="domain" description="Retrotransposon gag" evidence="2">
    <location>
        <begin position="138"/>
        <end position="227"/>
    </location>
</feature>
<dbReference type="PANTHER" id="PTHR34482">
    <property type="entry name" value="DNA DAMAGE-INDUCIBLE PROTEIN 1-LIKE"/>
    <property type="match status" value="1"/>
</dbReference>
<reference evidence="4" key="1">
    <citation type="journal article" date="2019" name="Plant Biotechnol. J.">
        <title>Genome sequencing of the Australian wild diploid species Gossypium australe highlights disease resistance and delayed gland morphogenesis.</title>
        <authorList>
            <person name="Cai Y."/>
            <person name="Cai X."/>
            <person name="Wang Q."/>
            <person name="Wang P."/>
            <person name="Zhang Y."/>
            <person name="Cai C."/>
            <person name="Xu Y."/>
            <person name="Wang K."/>
            <person name="Zhou Z."/>
            <person name="Wang C."/>
            <person name="Geng S."/>
            <person name="Li B."/>
            <person name="Dong Q."/>
            <person name="Hou Y."/>
            <person name="Wang H."/>
            <person name="Ai P."/>
            <person name="Liu Z."/>
            <person name="Yi F."/>
            <person name="Sun M."/>
            <person name="An G."/>
            <person name="Cheng J."/>
            <person name="Zhang Y."/>
            <person name="Shi Q."/>
            <person name="Xie Y."/>
            <person name="Shi X."/>
            <person name="Chang Y."/>
            <person name="Huang F."/>
            <person name="Chen Y."/>
            <person name="Hong S."/>
            <person name="Mi L."/>
            <person name="Sun Q."/>
            <person name="Zhang L."/>
            <person name="Zhou B."/>
            <person name="Peng R."/>
            <person name="Zhang X."/>
            <person name="Liu F."/>
        </authorList>
    </citation>
    <scope>NUCLEOTIDE SEQUENCE [LARGE SCALE GENOMIC DNA]</scope>
    <source>
        <strain evidence="4">cv. PA1801</strain>
    </source>
</reference>
<feature type="compositionally biased region" description="Basic and acidic residues" evidence="1">
    <location>
        <begin position="1"/>
        <end position="10"/>
    </location>
</feature>
<evidence type="ECO:0000259" key="2">
    <source>
        <dbReference type="Pfam" id="PF03732"/>
    </source>
</evidence>
<dbReference type="EMBL" id="SMMG02000003">
    <property type="protein sequence ID" value="KAA3480324.1"/>
    <property type="molecule type" value="Genomic_DNA"/>
</dbReference>
<organism evidence="3 4">
    <name type="scientific">Gossypium australe</name>
    <dbReference type="NCBI Taxonomy" id="47621"/>
    <lineage>
        <taxon>Eukaryota</taxon>
        <taxon>Viridiplantae</taxon>
        <taxon>Streptophyta</taxon>
        <taxon>Embryophyta</taxon>
        <taxon>Tracheophyta</taxon>
        <taxon>Spermatophyta</taxon>
        <taxon>Magnoliopsida</taxon>
        <taxon>eudicotyledons</taxon>
        <taxon>Gunneridae</taxon>
        <taxon>Pentapetalae</taxon>
        <taxon>rosids</taxon>
        <taxon>malvids</taxon>
        <taxon>Malvales</taxon>
        <taxon>Malvaceae</taxon>
        <taxon>Malvoideae</taxon>
        <taxon>Gossypium</taxon>
    </lineage>
</organism>
<protein>
    <submittedName>
        <fullName evidence="3">Protein MCM10</fullName>
    </submittedName>
</protein>
<proteinExistence type="predicted"/>
<dbReference type="AlphaFoldDB" id="A0A5B6WG43"/>
<evidence type="ECO:0000256" key="1">
    <source>
        <dbReference type="SAM" id="MobiDB-lite"/>
    </source>
</evidence>
<dbReference type="OrthoDB" id="2272416at2759"/>
<sequence>MDPDPERAIADDVDSVAPAPVQGTTPEESRPAASNPKVGARQAFYSMMNDWFNQYIRTNPAVQQPLNPNTPLVVPLVPPIVNPERASKPPVDRIRKHGAQEFRAEDDDDGEPVEFWLDNTIRVFEELFCTPDECLKCAISLFRDSAYYWWNTLVSVVPKERVTWDFFQTEFCKKYISQCFIDSKCKEFLELKQGRMTRNFVRLSRYAHECVSSEVAMCWRFEDGLNEDIKLLVGILEINEFVVPVERACKA</sequence>
<comment type="caution">
    <text evidence="3">The sequence shown here is derived from an EMBL/GenBank/DDBJ whole genome shotgun (WGS) entry which is preliminary data.</text>
</comment>
<gene>
    <name evidence="3" type="ORF">EPI10_020769</name>
</gene>
<dbReference type="Proteomes" id="UP000325315">
    <property type="component" value="Unassembled WGS sequence"/>
</dbReference>
<feature type="region of interest" description="Disordered" evidence="1">
    <location>
        <begin position="1"/>
        <end position="37"/>
    </location>
</feature>
<name>A0A5B6WG43_9ROSI</name>